<keyword evidence="7" id="KW-0325">Glycoprotein</keyword>
<evidence type="ECO:0000256" key="1">
    <source>
        <dbReference type="ARBA" id="ARBA00004651"/>
    </source>
</evidence>
<dbReference type="InterPro" id="IPR052192">
    <property type="entry name" value="Insect_Ionotropic_Sensory_Rcpt"/>
</dbReference>
<dbReference type="PANTHER" id="PTHR42643">
    <property type="entry name" value="IONOTROPIC RECEPTOR 20A-RELATED"/>
    <property type="match status" value="1"/>
</dbReference>
<keyword evidence="6" id="KW-0675">Receptor</keyword>
<proteinExistence type="predicted"/>
<dbReference type="CTD" id="39841"/>
<organism evidence="9 10">
    <name type="scientific">Cephus cinctus</name>
    <name type="common">Wheat stem sawfly</name>
    <dbReference type="NCBI Taxonomy" id="211228"/>
    <lineage>
        <taxon>Eukaryota</taxon>
        <taxon>Metazoa</taxon>
        <taxon>Ecdysozoa</taxon>
        <taxon>Arthropoda</taxon>
        <taxon>Hexapoda</taxon>
        <taxon>Insecta</taxon>
        <taxon>Pterygota</taxon>
        <taxon>Neoptera</taxon>
        <taxon>Endopterygota</taxon>
        <taxon>Hymenoptera</taxon>
        <taxon>Cephoidea</taxon>
        <taxon>Cephidae</taxon>
        <taxon>Cephus</taxon>
    </lineage>
</organism>
<dbReference type="Proteomes" id="UP000694920">
    <property type="component" value="Unplaced"/>
</dbReference>
<evidence type="ECO:0000256" key="5">
    <source>
        <dbReference type="ARBA" id="ARBA00023136"/>
    </source>
</evidence>
<evidence type="ECO:0000256" key="4">
    <source>
        <dbReference type="ARBA" id="ARBA00022989"/>
    </source>
</evidence>
<evidence type="ECO:0000313" key="10">
    <source>
        <dbReference type="RefSeq" id="XP_024947001.1"/>
    </source>
</evidence>
<evidence type="ECO:0000313" key="9">
    <source>
        <dbReference type="Proteomes" id="UP000694920"/>
    </source>
</evidence>
<keyword evidence="3 8" id="KW-0812">Transmembrane</keyword>
<evidence type="ECO:0000256" key="6">
    <source>
        <dbReference type="ARBA" id="ARBA00023170"/>
    </source>
</evidence>
<accession>A0AAJ7W726</accession>
<gene>
    <name evidence="10" type="primary">LOC107273946</name>
</gene>
<dbReference type="RefSeq" id="XP_024947001.1">
    <property type="nucleotide sequence ID" value="XM_025091233.1"/>
</dbReference>
<keyword evidence="9" id="KW-1185">Reference proteome</keyword>
<feature type="transmembrane region" description="Helical" evidence="8">
    <location>
        <begin position="369"/>
        <end position="390"/>
    </location>
</feature>
<dbReference type="GeneID" id="107273946"/>
<feature type="transmembrane region" description="Helical" evidence="8">
    <location>
        <begin position="614"/>
        <end position="639"/>
    </location>
</feature>
<dbReference type="SUPFAM" id="SSF53850">
    <property type="entry name" value="Periplasmic binding protein-like II"/>
    <property type="match status" value="1"/>
</dbReference>
<evidence type="ECO:0000256" key="7">
    <source>
        <dbReference type="ARBA" id="ARBA00023180"/>
    </source>
</evidence>
<dbReference type="GO" id="GO:0005886">
    <property type="term" value="C:plasma membrane"/>
    <property type="evidence" value="ECO:0007669"/>
    <property type="project" value="UniProtKB-SubCell"/>
</dbReference>
<dbReference type="AlphaFoldDB" id="A0AAJ7W726"/>
<keyword evidence="2" id="KW-1003">Cell membrane</keyword>
<evidence type="ECO:0000256" key="2">
    <source>
        <dbReference type="ARBA" id="ARBA00022475"/>
    </source>
</evidence>
<comment type="subcellular location">
    <subcellularLocation>
        <location evidence="1">Cell membrane</location>
        <topology evidence="1">Multi-pass membrane protein</topology>
    </subcellularLocation>
</comment>
<reference evidence="10" key="1">
    <citation type="submission" date="2025-08" db="UniProtKB">
        <authorList>
            <consortium name="RefSeq"/>
        </authorList>
    </citation>
    <scope>IDENTIFICATION</scope>
</reference>
<keyword evidence="5 8" id="KW-0472">Membrane</keyword>
<name>A0AAJ7W726_CEPCN</name>
<protein>
    <submittedName>
        <fullName evidence="10">Uncharacterized protein LOC107273946 isoform X1</fullName>
    </submittedName>
</protein>
<feature type="transmembrane region" description="Helical" evidence="8">
    <location>
        <begin position="422"/>
        <end position="442"/>
    </location>
</feature>
<dbReference type="PANTHER" id="PTHR42643:SF41">
    <property type="entry name" value="IONOTROPIC RECEPTOR 20A-RELATED"/>
    <property type="match status" value="1"/>
</dbReference>
<sequence>MVLILLKKIAFTSGVASIFHAVVTMKYVWQVLLLFYASLPCTVQERENLKITYRLSNILKNIIKDVNPYRMAFLSHELERSDAVREINELSKAIFKSVPFYILSIAKNQNDKINYTQPILSKDNMVKMNFIVGLYEARNSSQILKDLTLIDLSRKISDNTQKPKCLLIIFLQSESDSLEPLMGLMWNKKLFDVTILEVVIRKIHGGGIAQTSEVNKMIVHQYNEFVQSYTKRLYSPDVTWFPEKLRNIQKSKITVEAVIVPWNKSVRLNRKCKLSGRDGYIFKTFFQFINASAVIRQCENITNKYHNHKKYRSRIRVAEGKSELLINHVMYLNREQLKGIQNSIFVESEKYCALVPLYTNVEVKVSHHVIISLLWTFAIVIISWILSIVFKFPNRIWNPANVFIILCGMPVSRKPYVLKERIAFGIVILISISYSSVAYSILTETFTINSKPIHIRSFDELDKSGLIPVVNRNLYNNVFKIATGPLLNLKNKAIIYDNLTQCIVDMVTYRNTTCLMWFKEAEVTVHKINNYLKNVQDDELRFEIMQPCFWLTLQTYVFHKNSPYVDKFNKFLRHLLEGGLTKKWRDNEVEADASHFYKMEKQKKFENREQQRKFIWDLCVVLGCGHLIAFIVFLLEIIVAKITSKRSSNVHNVRFSQQSNVLRGRKASALPRMRRGSLRLGVSKK</sequence>
<keyword evidence="4 8" id="KW-1133">Transmembrane helix</keyword>
<evidence type="ECO:0000256" key="3">
    <source>
        <dbReference type="ARBA" id="ARBA00022692"/>
    </source>
</evidence>
<evidence type="ECO:0000256" key="8">
    <source>
        <dbReference type="SAM" id="Phobius"/>
    </source>
</evidence>